<evidence type="ECO:0000256" key="6">
    <source>
        <dbReference type="ARBA" id="ARBA00022989"/>
    </source>
</evidence>
<reference evidence="10" key="1">
    <citation type="submission" date="2017-04" db="EMBL/GenBank/DDBJ databases">
        <title>Function of individual gut microbiota members based on whole genome sequencing of pure cultures obtained from chicken caecum.</title>
        <authorList>
            <person name="Medvecky M."/>
            <person name="Cejkova D."/>
            <person name="Polansky O."/>
            <person name="Karasova D."/>
            <person name="Kubasova T."/>
            <person name="Cizek A."/>
            <person name="Rychlik I."/>
        </authorList>
    </citation>
    <scope>NUCLEOTIDE SEQUENCE [LARGE SCALE GENOMIC DNA]</scope>
    <source>
        <strain evidence="10">An75</strain>
    </source>
</reference>
<dbReference type="GO" id="GO:0016020">
    <property type="term" value="C:membrane"/>
    <property type="evidence" value="ECO:0007669"/>
    <property type="project" value="UniProtKB-SubCell"/>
</dbReference>
<organism evidence="9 10">
    <name type="scientific">Anaerotignum lactatifermentans</name>
    <dbReference type="NCBI Taxonomy" id="160404"/>
    <lineage>
        <taxon>Bacteria</taxon>
        <taxon>Bacillati</taxon>
        <taxon>Bacillota</taxon>
        <taxon>Clostridia</taxon>
        <taxon>Lachnospirales</taxon>
        <taxon>Anaerotignaceae</taxon>
        <taxon>Anaerotignum</taxon>
    </lineage>
</organism>
<gene>
    <name evidence="9" type="ORF">B5G26_01080</name>
</gene>
<feature type="transmembrane region" description="Helical" evidence="8">
    <location>
        <begin position="90"/>
        <end position="113"/>
    </location>
</feature>
<feature type="transmembrane region" description="Helical" evidence="8">
    <location>
        <begin position="236"/>
        <end position="258"/>
    </location>
</feature>
<comment type="caution">
    <text evidence="9">The sequence shown here is derived from an EMBL/GenBank/DDBJ whole genome shotgun (WGS) entry which is preliminary data.</text>
</comment>
<feature type="transmembrane region" description="Helical" evidence="8">
    <location>
        <begin position="164"/>
        <end position="185"/>
    </location>
</feature>
<protein>
    <submittedName>
        <fullName evidence="9">Uncharacterized protein</fullName>
    </submittedName>
</protein>
<keyword evidence="5 8" id="KW-0812">Transmembrane</keyword>
<evidence type="ECO:0000313" key="10">
    <source>
        <dbReference type="Proteomes" id="UP000195455"/>
    </source>
</evidence>
<feature type="transmembrane region" description="Helical" evidence="8">
    <location>
        <begin position="205"/>
        <end position="224"/>
    </location>
</feature>
<dbReference type="Gene3D" id="1.20.1740.10">
    <property type="entry name" value="Amino acid/polyamine transporter I"/>
    <property type="match status" value="1"/>
</dbReference>
<evidence type="ECO:0000256" key="4">
    <source>
        <dbReference type="ARBA" id="ARBA00022544"/>
    </source>
</evidence>
<keyword evidence="3" id="KW-0813">Transport</keyword>
<evidence type="ECO:0000256" key="7">
    <source>
        <dbReference type="ARBA" id="ARBA00023136"/>
    </source>
</evidence>
<dbReference type="InterPro" id="IPR004761">
    <property type="entry name" value="Spore_GerAB"/>
</dbReference>
<dbReference type="Proteomes" id="UP000195455">
    <property type="component" value="Unassembled WGS sequence"/>
</dbReference>
<dbReference type="GO" id="GO:0009847">
    <property type="term" value="P:spore germination"/>
    <property type="evidence" value="ECO:0007669"/>
    <property type="project" value="InterPro"/>
</dbReference>
<accession>A0A1Y3UEW9</accession>
<keyword evidence="7 8" id="KW-0472">Membrane</keyword>
<feature type="transmembrane region" description="Helical" evidence="8">
    <location>
        <begin position="133"/>
        <end position="152"/>
    </location>
</feature>
<feature type="transmembrane region" description="Helical" evidence="8">
    <location>
        <begin position="325"/>
        <end position="342"/>
    </location>
</feature>
<dbReference type="AlphaFoldDB" id="A0A1Y3UEW9"/>
<feature type="transmembrane region" description="Helical" evidence="8">
    <location>
        <begin position="290"/>
        <end position="313"/>
    </location>
</feature>
<name>A0A1Y3UEW9_9FIRM</name>
<dbReference type="PANTHER" id="PTHR34975">
    <property type="entry name" value="SPORE GERMINATION PROTEIN A2"/>
    <property type="match status" value="1"/>
</dbReference>
<evidence type="ECO:0000256" key="5">
    <source>
        <dbReference type="ARBA" id="ARBA00022692"/>
    </source>
</evidence>
<dbReference type="PANTHER" id="PTHR34975:SF2">
    <property type="entry name" value="SPORE GERMINATION PROTEIN A2"/>
    <property type="match status" value="1"/>
</dbReference>
<dbReference type="NCBIfam" id="TIGR00912">
    <property type="entry name" value="2A0309"/>
    <property type="match status" value="1"/>
</dbReference>
<evidence type="ECO:0000313" key="9">
    <source>
        <dbReference type="EMBL" id="OUN45647.1"/>
    </source>
</evidence>
<keyword evidence="4" id="KW-0309">Germination</keyword>
<evidence type="ECO:0000256" key="2">
    <source>
        <dbReference type="ARBA" id="ARBA00007998"/>
    </source>
</evidence>
<keyword evidence="6 8" id="KW-1133">Transmembrane helix</keyword>
<evidence type="ECO:0000256" key="1">
    <source>
        <dbReference type="ARBA" id="ARBA00004141"/>
    </source>
</evidence>
<feature type="transmembrane region" description="Helical" evidence="8">
    <location>
        <begin position="58"/>
        <end position="78"/>
    </location>
</feature>
<dbReference type="Pfam" id="PF03845">
    <property type="entry name" value="Spore_permease"/>
    <property type="match status" value="1"/>
</dbReference>
<feature type="transmembrane region" description="Helical" evidence="8">
    <location>
        <begin position="354"/>
        <end position="376"/>
    </location>
</feature>
<feature type="transmembrane region" description="Helical" evidence="8">
    <location>
        <begin position="29"/>
        <end position="46"/>
    </location>
</feature>
<evidence type="ECO:0000256" key="8">
    <source>
        <dbReference type="SAM" id="Phobius"/>
    </source>
</evidence>
<evidence type="ECO:0000256" key="3">
    <source>
        <dbReference type="ARBA" id="ARBA00022448"/>
    </source>
</evidence>
<comment type="similarity">
    <text evidence="2">Belongs to the amino acid-polyamine-organocation (APC) superfamily. Spore germination protein (SGP) (TC 2.A.3.9) family.</text>
</comment>
<comment type="subcellular location">
    <subcellularLocation>
        <location evidence="1">Membrane</location>
        <topology evidence="1">Multi-pass membrane protein</topology>
    </subcellularLocation>
</comment>
<sequence length="386" mass="43014">MAETAVHFHEEKGGTLMFSDNHKISLRQMQALFCFYFLGTASLFLPAELAEGSGRACWLVMLIGGLLAAFFSLVLTYLGKKEPTWTVVEWLRNTFGGVLGSVLAVLIAGKIAVDAMLEVRIFTEILRSTMLPHTPLWLMVGTLLALSAFGVARGIEGQARGAEILFFFVFPPFVLLLFAVALTAGEAYFLPVQLPKLDGLRRGAAYVQPLFQAMIFLLFLPPFLEKPEKGQKSLFAVCLLTTFLMTAATFLCLTVYGVESLSHKIFPTVQVMERVRFSGIFLGRQDILLLWFWMVSAFLYVSGALFFGSVCCVRLCRQSGQGRRYWLLLWVPLLFIGAMIPQDLAAAYDFRNKIQPIFSALTTALLPLLVLGVRIVKERGKHRETA</sequence>
<proteinExistence type="inferred from homology"/>
<dbReference type="EMBL" id="NFHM01000001">
    <property type="protein sequence ID" value="OUN45647.1"/>
    <property type="molecule type" value="Genomic_DNA"/>
</dbReference>